<evidence type="ECO:0000313" key="4">
    <source>
        <dbReference type="Proteomes" id="UP000018416"/>
    </source>
</evidence>
<dbReference type="EMBL" id="APQU01000012">
    <property type="protein sequence ID" value="ENW30208.1"/>
    <property type="molecule type" value="Genomic_DNA"/>
</dbReference>
<dbReference type="HOGENOM" id="CLU_032460_0_0_6"/>
<evidence type="ECO:0000256" key="1">
    <source>
        <dbReference type="SAM" id="Phobius"/>
    </source>
</evidence>
<evidence type="ECO:0000313" key="3">
    <source>
        <dbReference type="EMBL" id="ENW30208.1"/>
    </source>
</evidence>
<keyword evidence="1" id="KW-0472">Membrane</keyword>
<protein>
    <recommendedName>
        <fullName evidence="5">Cyclic di-GMP-binding protein</fullName>
    </recommendedName>
</protein>
<feature type="signal peptide" evidence="2">
    <location>
        <begin position="1"/>
        <end position="27"/>
    </location>
</feature>
<reference evidence="3 4" key="1">
    <citation type="submission" date="2013-02" db="EMBL/GenBank/DDBJ databases">
        <title>The Genome Sequence of Acinetobacter lwoffii NIPH 478.</title>
        <authorList>
            <consortium name="The Broad Institute Genome Sequencing Platform"/>
            <consortium name="The Broad Institute Genome Sequencing Center for Infectious Disease"/>
            <person name="Cerqueira G."/>
            <person name="Feldgarden M."/>
            <person name="Courvalin P."/>
            <person name="Perichon B."/>
            <person name="Grillot-Courvalin C."/>
            <person name="Clermont D."/>
            <person name="Rocha E."/>
            <person name="Yoon E.-J."/>
            <person name="Nemec A."/>
            <person name="Walker B."/>
            <person name="Young S.K."/>
            <person name="Zeng Q."/>
            <person name="Gargeya S."/>
            <person name="Fitzgerald M."/>
            <person name="Haas B."/>
            <person name="Abouelleil A."/>
            <person name="Alvarado L."/>
            <person name="Arachchi H.M."/>
            <person name="Berlin A.M."/>
            <person name="Chapman S.B."/>
            <person name="Dewar J."/>
            <person name="Goldberg J."/>
            <person name="Griggs A."/>
            <person name="Gujja S."/>
            <person name="Hansen M."/>
            <person name="Howarth C."/>
            <person name="Imamovic A."/>
            <person name="Larimer J."/>
            <person name="McCowan C."/>
            <person name="Murphy C."/>
            <person name="Neiman D."/>
            <person name="Pearson M."/>
            <person name="Priest M."/>
            <person name="Roberts A."/>
            <person name="Saif S."/>
            <person name="Shea T."/>
            <person name="Sisk P."/>
            <person name="Sykes S."/>
            <person name="Wortman J."/>
            <person name="Nusbaum C."/>
            <person name="Birren B."/>
        </authorList>
    </citation>
    <scope>NUCLEOTIDE SEQUENCE [LARGE SCALE GENOMIC DNA]</scope>
    <source>
        <strain evidence="3 4">NIPH 478</strain>
    </source>
</reference>
<dbReference type="PATRIC" id="fig|1217668.3.peg.1804"/>
<keyword evidence="1" id="KW-1133">Transmembrane helix</keyword>
<feature type="transmembrane region" description="Helical" evidence="1">
    <location>
        <begin position="572"/>
        <end position="594"/>
    </location>
</feature>
<dbReference type="RefSeq" id="WP_005107629.1">
    <property type="nucleotide sequence ID" value="NZ_KB849836.1"/>
</dbReference>
<proteinExistence type="predicted"/>
<sequence length="607" mass="67505">MIMHIKTAPLRLMSSLILALSSAHLYAATWKLDEVVARHVEQTTPYFFYVGKGESWQDIHFSSQFNVQGSSTVIVRYDNQLIHQQNLSGKGTLNFSLPPADSGFHRLDISILQKPGPGQSTANICLESSNLQTTLTQPNLSYQSQRNGMQLNQLPDVLFNSQLNRPEPVQALLGFNTANFLEATMMSRLATAWNFATPVQWRLNITPESAPDFMINIQHSAARLPAVRMSLNQVNQVPSLTIEYSSESQLLMAVNALLNQQYLTQLNTATASLNGPVARPNWASVRRFESLTDLGISDFKLDNTPKNISLVFPAVWEVTDILKGQLNFRSQSGLLQGSTLQVWLNEVLAGSTSLAKLDSSPVERQFEFVGADYPYTNSFNMTVSNNQLNSNNCLPNAGNALWIDAKKSKLSLPYQMKQGVISLSTVFDKTPEIAMNTPIATPIAISLAQVAKNMLLSNDPIGLNITQLNPSTPKTINILLNAQRYQSELQKYSQILYLPTTANGSLITVRNGNFWIYSDNNLGVENFARFWPQIQQKIPNNTAALFISAQGQITVLSQTAIEKTETPIIEQISMRTIAIILVIVAALIIGLLFWRRTRKAQKTKEEE</sequence>
<gene>
    <name evidence="3" type="ORF">F923_01847</name>
</gene>
<comment type="caution">
    <text evidence="3">The sequence shown here is derived from an EMBL/GenBank/DDBJ whole genome shotgun (WGS) entry which is preliminary data.</text>
</comment>
<keyword evidence="2" id="KW-0732">Signal</keyword>
<evidence type="ECO:0000256" key="2">
    <source>
        <dbReference type="SAM" id="SignalP"/>
    </source>
</evidence>
<name>N9G5E6_ACILW</name>
<keyword evidence="1" id="KW-0812">Transmembrane</keyword>
<dbReference type="Proteomes" id="UP000018416">
    <property type="component" value="Unassembled WGS sequence"/>
</dbReference>
<accession>N9G5E6</accession>
<feature type="chain" id="PRO_5005692051" description="Cyclic di-GMP-binding protein" evidence="2">
    <location>
        <begin position="28"/>
        <end position="607"/>
    </location>
</feature>
<dbReference type="AlphaFoldDB" id="N9G5E6"/>
<evidence type="ECO:0008006" key="5">
    <source>
        <dbReference type="Google" id="ProtNLM"/>
    </source>
</evidence>
<organism evidence="3 4">
    <name type="scientific">Acinetobacter lwoffii NIPH 478</name>
    <dbReference type="NCBI Taxonomy" id="1217668"/>
    <lineage>
        <taxon>Bacteria</taxon>
        <taxon>Pseudomonadati</taxon>
        <taxon>Pseudomonadota</taxon>
        <taxon>Gammaproteobacteria</taxon>
        <taxon>Moraxellales</taxon>
        <taxon>Moraxellaceae</taxon>
        <taxon>Acinetobacter</taxon>
    </lineage>
</organism>